<evidence type="ECO:0000256" key="1">
    <source>
        <dbReference type="ARBA" id="ARBA00006640"/>
    </source>
</evidence>
<evidence type="ECO:0000256" key="2">
    <source>
        <dbReference type="ARBA" id="ARBA00022980"/>
    </source>
</evidence>
<dbReference type="GO" id="GO:1990904">
    <property type="term" value="C:ribonucleoprotein complex"/>
    <property type="evidence" value="ECO:0007669"/>
    <property type="project" value="UniProtKB-KW"/>
</dbReference>
<keyword evidence="2 5" id="KW-0689">Ribosomal protein</keyword>
<evidence type="ECO:0000313" key="7">
    <source>
        <dbReference type="EMBL" id="KKR71351.1"/>
    </source>
</evidence>
<reference evidence="7 8" key="1">
    <citation type="journal article" date="2015" name="Nature">
        <title>rRNA introns, odd ribosomes, and small enigmatic genomes across a large radiation of phyla.</title>
        <authorList>
            <person name="Brown C.T."/>
            <person name="Hug L.A."/>
            <person name="Thomas B.C."/>
            <person name="Sharon I."/>
            <person name="Castelle C.J."/>
            <person name="Singh A."/>
            <person name="Wilkins M.J."/>
            <person name="Williams K.H."/>
            <person name="Banfield J.F."/>
        </authorList>
    </citation>
    <scope>NUCLEOTIDE SEQUENCE [LARGE SCALE GENOMIC DNA]</scope>
</reference>
<dbReference type="GO" id="GO:0006412">
    <property type="term" value="P:translation"/>
    <property type="evidence" value="ECO:0007669"/>
    <property type="project" value="UniProtKB-UniRule"/>
</dbReference>
<dbReference type="Gene3D" id="1.20.5.1150">
    <property type="entry name" value="Ribosomal protein S8"/>
    <property type="match status" value="1"/>
</dbReference>
<dbReference type="EMBL" id="LBZK01000002">
    <property type="protein sequence ID" value="KKR71351.1"/>
    <property type="molecule type" value="Genomic_DNA"/>
</dbReference>
<evidence type="ECO:0000256" key="5">
    <source>
        <dbReference type="HAMAP-Rule" id="MF_00358"/>
    </source>
</evidence>
<evidence type="ECO:0000256" key="4">
    <source>
        <dbReference type="ARBA" id="ARBA00035135"/>
    </source>
</evidence>
<dbReference type="PRINTS" id="PR00976">
    <property type="entry name" value="RIBOSOMALS21"/>
</dbReference>
<keyword evidence="3 5" id="KW-0687">Ribonucleoprotein</keyword>
<dbReference type="AlphaFoldDB" id="A0A0G0T981"/>
<dbReference type="InterPro" id="IPR001911">
    <property type="entry name" value="Ribosomal_bS21"/>
</dbReference>
<name>A0A0G0T981_9BACT</name>
<dbReference type="InterPro" id="IPR038380">
    <property type="entry name" value="Ribosomal_bS21_sf"/>
</dbReference>
<comment type="caution">
    <text evidence="7">The sequence shown here is derived from an EMBL/GenBank/DDBJ whole genome shotgun (WGS) entry which is preliminary data.</text>
</comment>
<sequence length="64" mass="7856">MFILKKKNGESDDKLIARFRKKTIMEGVLQEFRDREHYKKPSEKRKEAKYRIAHSIELEKKKNY</sequence>
<dbReference type="Proteomes" id="UP000034562">
    <property type="component" value="Unassembled WGS sequence"/>
</dbReference>
<proteinExistence type="inferred from homology"/>
<dbReference type="NCBIfam" id="TIGR00030">
    <property type="entry name" value="S21p"/>
    <property type="match status" value="1"/>
</dbReference>
<dbReference type="GO" id="GO:0003735">
    <property type="term" value="F:structural constituent of ribosome"/>
    <property type="evidence" value="ECO:0007669"/>
    <property type="project" value="InterPro"/>
</dbReference>
<dbReference type="GO" id="GO:0005840">
    <property type="term" value="C:ribosome"/>
    <property type="evidence" value="ECO:0007669"/>
    <property type="project" value="UniProtKB-KW"/>
</dbReference>
<gene>
    <name evidence="5" type="primary">rpsU</name>
    <name evidence="7" type="ORF">UU12_C0002G0009</name>
</gene>
<dbReference type="Pfam" id="PF01165">
    <property type="entry name" value="Ribosomal_S21"/>
    <property type="match status" value="1"/>
</dbReference>
<evidence type="ECO:0000256" key="6">
    <source>
        <dbReference type="RuleBase" id="RU000667"/>
    </source>
</evidence>
<evidence type="ECO:0000256" key="3">
    <source>
        <dbReference type="ARBA" id="ARBA00023274"/>
    </source>
</evidence>
<accession>A0A0G0T981</accession>
<organism evidence="7 8">
    <name type="scientific">Candidatus Woesebacteria bacterium GW2011_GWA2_40_7b</name>
    <dbReference type="NCBI Taxonomy" id="1618563"/>
    <lineage>
        <taxon>Bacteria</taxon>
        <taxon>Candidatus Woeseibacteriota</taxon>
    </lineage>
</organism>
<comment type="similarity">
    <text evidence="1 5 6">Belongs to the bacterial ribosomal protein bS21 family.</text>
</comment>
<evidence type="ECO:0000313" key="8">
    <source>
        <dbReference type="Proteomes" id="UP000034562"/>
    </source>
</evidence>
<dbReference type="STRING" id="1618563.UU12_C0002G0009"/>
<dbReference type="HAMAP" id="MF_00358">
    <property type="entry name" value="Ribosomal_bS21"/>
    <property type="match status" value="1"/>
</dbReference>
<protein>
    <recommendedName>
        <fullName evidence="4 5">Small ribosomal subunit protein bS21</fullName>
    </recommendedName>
</protein>